<dbReference type="Pfam" id="PF24793">
    <property type="entry name" value="GINT1_N"/>
    <property type="match status" value="1"/>
</dbReference>
<reference evidence="2 3" key="1">
    <citation type="submission" date="2018-06" db="EMBL/GenBank/DDBJ databases">
        <authorList>
            <consortium name="Pathogen Informatics"/>
            <person name="Doyle S."/>
        </authorList>
    </citation>
    <scope>NUCLEOTIDE SEQUENCE [LARGE SCALE GENOMIC DNA]</scope>
    <source>
        <strain evidence="2 3">NCTC13043</strain>
    </source>
</reference>
<evidence type="ECO:0000313" key="2">
    <source>
        <dbReference type="EMBL" id="SUC12606.1"/>
    </source>
</evidence>
<dbReference type="AlphaFoldDB" id="A0A379F1S9"/>
<organism evidence="2 3">
    <name type="scientific">Prevotella pallens</name>
    <dbReference type="NCBI Taxonomy" id="60133"/>
    <lineage>
        <taxon>Bacteria</taxon>
        <taxon>Pseudomonadati</taxon>
        <taxon>Bacteroidota</taxon>
        <taxon>Bacteroidia</taxon>
        <taxon>Bacteroidales</taxon>
        <taxon>Prevotellaceae</taxon>
        <taxon>Prevotella</taxon>
    </lineage>
</organism>
<sequence>MYIMFLKKKIKKLTEERWNVGFIQNSIEDILNNSPLKVNWIKHNYKNSWFADPFILDVTEKKIELLVEEFFKPANKGRISKLTIDRASNDLQSCDVILDLTTHLSFPFIIRQEDPLSFFIRDIDTHVNSFNEPYVYILPENGESGHLSIYRYFPLSNKIAFLYNVLDEGVEDAVPFFIDNQTFLFCTPRENPNGNILHIYKWLSEEKKFVFLKSLSFKENVARMSGAFFYYNNKLIRPTQECNLQYGHAVTLQETNIKNFSFKELRRIYSTHPTLNVGSHTFNSYKNIIVTDTLGFDRMWIRKILKRFNLI</sequence>
<feature type="domain" description="Glucosamine inositolphosphorylceramide transferase 1 N-terminal" evidence="1">
    <location>
        <begin position="43"/>
        <end position="266"/>
    </location>
</feature>
<dbReference type="InterPro" id="IPR056442">
    <property type="entry name" value="GINT1_N"/>
</dbReference>
<evidence type="ECO:0000259" key="1">
    <source>
        <dbReference type="Pfam" id="PF24793"/>
    </source>
</evidence>
<proteinExistence type="predicted"/>
<evidence type="ECO:0000313" key="3">
    <source>
        <dbReference type="Proteomes" id="UP000254235"/>
    </source>
</evidence>
<dbReference type="EMBL" id="UGTP01000001">
    <property type="protein sequence ID" value="SUC12606.1"/>
    <property type="molecule type" value="Genomic_DNA"/>
</dbReference>
<dbReference type="Proteomes" id="UP000254235">
    <property type="component" value="Unassembled WGS sequence"/>
</dbReference>
<name>A0A379F1S9_9BACT</name>
<accession>A0A379F1S9</accession>
<protein>
    <recommendedName>
        <fullName evidence="1">Glucosamine inositolphosphorylceramide transferase 1 N-terminal domain-containing protein</fullName>
    </recommendedName>
</protein>
<gene>
    <name evidence="2" type="ORF">NCTC13043_01213</name>
</gene>